<dbReference type="EMBL" id="CVRI01000055">
    <property type="protein sequence ID" value="CRL00987.1"/>
    <property type="molecule type" value="Genomic_DNA"/>
</dbReference>
<proteinExistence type="predicted"/>
<sequence>MKRVSLDQPRNIFFTNSVNVKTVLKSLRKSHNILLNLRLINTKVSEETSLYLSCMTLRSGWNSFNHLYLCVKKYLLFGFIGI</sequence>
<evidence type="ECO:0000313" key="2">
    <source>
        <dbReference type="Proteomes" id="UP000183832"/>
    </source>
</evidence>
<gene>
    <name evidence="1" type="ORF">CLUMA_CG014770</name>
</gene>
<reference evidence="1 2" key="1">
    <citation type="submission" date="2015-04" db="EMBL/GenBank/DDBJ databases">
        <authorList>
            <person name="Syromyatnikov M.Y."/>
            <person name="Popov V.N."/>
        </authorList>
    </citation>
    <scope>NUCLEOTIDE SEQUENCE [LARGE SCALE GENOMIC DNA]</scope>
</reference>
<dbReference type="Proteomes" id="UP000183832">
    <property type="component" value="Unassembled WGS sequence"/>
</dbReference>
<dbReference type="AlphaFoldDB" id="A0A1J1IL88"/>
<protein>
    <submittedName>
        <fullName evidence="1">CLUMA_CG014770, isoform A</fullName>
    </submittedName>
</protein>
<keyword evidence="2" id="KW-1185">Reference proteome</keyword>
<accession>A0A1J1IL88</accession>
<evidence type="ECO:0000313" key="1">
    <source>
        <dbReference type="EMBL" id="CRL00987.1"/>
    </source>
</evidence>
<name>A0A1J1IL88_9DIPT</name>
<organism evidence="1 2">
    <name type="scientific">Clunio marinus</name>
    <dbReference type="NCBI Taxonomy" id="568069"/>
    <lineage>
        <taxon>Eukaryota</taxon>
        <taxon>Metazoa</taxon>
        <taxon>Ecdysozoa</taxon>
        <taxon>Arthropoda</taxon>
        <taxon>Hexapoda</taxon>
        <taxon>Insecta</taxon>
        <taxon>Pterygota</taxon>
        <taxon>Neoptera</taxon>
        <taxon>Endopterygota</taxon>
        <taxon>Diptera</taxon>
        <taxon>Nematocera</taxon>
        <taxon>Chironomoidea</taxon>
        <taxon>Chironomidae</taxon>
        <taxon>Clunio</taxon>
    </lineage>
</organism>